<gene>
    <name evidence="2" type="ORF">BDCG_09037</name>
</gene>
<evidence type="ECO:0000313" key="2">
    <source>
        <dbReference type="EMBL" id="EEQ85768.2"/>
    </source>
</evidence>
<feature type="region of interest" description="Disordered" evidence="1">
    <location>
        <begin position="1"/>
        <end position="21"/>
    </location>
</feature>
<keyword evidence="3" id="KW-1185">Reference proteome</keyword>
<dbReference type="EMBL" id="EQ999985">
    <property type="protein sequence ID" value="EEQ85768.2"/>
    <property type="molecule type" value="Genomic_DNA"/>
</dbReference>
<dbReference type="GeneID" id="69030506"/>
<sequence length="176" mass="20086">MDNQNTKTIEGGRMAMQEEKGREGEIEIIEMQKEKTHLDGKNRKCIAVSQLPSWLYEGSIRRTHIERMKREWTDGGQLQGIKIPTISRQKESGSILENEVKTLKVLDADDAFPESSVKEVRLKKFEPKEQRRWEVVADAAYLAQAAGADIVEQKLPHFGIEPGFFKQPSLGLWALH</sequence>
<protein>
    <submittedName>
        <fullName evidence="2">Uncharacterized protein</fullName>
    </submittedName>
</protein>
<evidence type="ECO:0000256" key="1">
    <source>
        <dbReference type="SAM" id="MobiDB-lite"/>
    </source>
</evidence>
<proteinExistence type="predicted"/>
<evidence type="ECO:0000313" key="3">
    <source>
        <dbReference type="Proteomes" id="UP000002039"/>
    </source>
</evidence>
<name>A0ABM9YG66_AJEDR</name>
<dbReference type="Proteomes" id="UP000002039">
    <property type="component" value="Unassembled WGS sequence"/>
</dbReference>
<reference evidence="3" key="1">
    <citation type="journal article" date="2015" name="PLoS Genet.">
        <title>The dynamic genome and transcriptome of the human fungal pathogen Blastomyces and close relative Emmonsia.</title>
        <authorList>
            <person name="Munoz J.F."/>
            <person name="Gauthier G.M."/>
            <person name="Desjardins C.A."/>
            <person name="Gallo J.E."/>
            <person name="Holder J."/>
            <person name="Sullivan T.D."/>
            <person name="Marty A.J."/>
            <person name="Carmen J.C."/>
            <person name="Chen Z."/>
            <person name="Ding L."/>
            <person name="Gujja S."/>
            <person name="Magrini V."/>
            <person name="Misas E."/>
            <person name="Mitreva M."/>
            <person name="Priest M."/>
            <person name="Saif S."/>
            <person name="Whiston E.A."/>
            <person name="Young S."/>
            <person name="Zeng Q."/>
            <person name="Goldman W.E."/>
            <person name="Mardis E.R."/>
            <person name="Taylor J.W."/>
            <person name="McEwen J.G."/>
            <person name="Clay O.K."/>
            <person name="Klein B.S."/>
            <person name="Cuomo C.A."/>
        </authorList>
    </citation>
    <scope>NUCLEOTIDE SEQUENCE [LARGE SCALE GENOMIC DNA]</scope>
    <source>
        <strain evidence="3">ER-3 / ATCC MYA-2586</strain>
    </source>
</reference>
<dbReference type="RefSeq" id="XP_045273443.1">
    <property type="nucleotide sequence ID" value="XM_045424815.1"/>
</dbReference>
<organism evidence="2 3">
    <name type="scientific">Ajellomyces dermatitidis (strain ER-3 / ATCC MYA-2586)</name>
    <name type="common">Blastomyces dermatitidis</name>
    <dbReference type="NCBI Taxonomy" id="559297"/>
    <lineage>
        <taxon>Eukaryota</taxon>
        <taxon>Fungi</taxon>
        <taxon>Dikarya</taxon>
        <taxon>Ascomycota</taxon>
        <taxon>Pezizomycotina</taxon>
        <taxon>Eurotiomycetes</taxon>
        <taxon>Eurotiomycetidae</taxon>
        <taxon>Onygenales</taxon>
        <taxon>Ajellomycetaceae</taxon>
        <taxon>Blastomyces</taxon>
    </lineage>
</organism>
<accession>A0ABM9YG66</accession>